<dbReference type="Proteomes" id="UP000434475">
    <property type="component" value="Unassembled WGS sequence"/>
</dbReference>
<dbReference type="SUPFAM" id="SSF53756">
    <property type="entry name" value="UDP-Glycosyltransferase/glycogen phosphorylase"/>
    <property type="match status" value="1"/>
</dbReference>
<dbReference type="EMBL" id="WKPR01000001">
    <property type="protein sequence ID" value="MSB18160.1"/>
    <property type="molecule type" value="Genomic_DNA"/>
</dbReference>
<name>A0A1Y4FLW4_FLAPL</name>
<proteinExistence type="predicted"/>
<dbReference type="Pfam" id="PF13692">
    <property type="entry name" value="Glyco_trans_1_4"/>
    <property type="match status" value="1"/>
</dbReference>
<evidence type="ECO:0000313" key="1">
    <source>
        <dbReference type="EMBL" id="MSB18160.1"/>
    </source>
</evidence>
<gene>
    <name evidence="1" type="ORF">GKE97_01355</name>
</gene>
<dbReference type="AlphaFoldDB" id="A0A1Y4FLW4"/>
<evidence type="ECO:0000313" key="2">
    <source>
        <dbReference type="Proteomes" id="UP000434475"/>
    </source>
</evidence>
<protein>
    <submittedName>
        <fullName evidence="1">Glycosyltransferase</fullName>
    </submittedName>
</protein>
<dbReference type="Gene3D" id="3.40.50.2000">
    <property type="entry name" value="Glycogen Phosphorylase B"/>
    <property type="match status" value="1"/>
</dbReference>
<keyword evidence="1" id="KW-0808">Transferase</keyword>
<organism evidence="1 2">
    <name type="scientific">Flavonifractor plautii</name>
    <name type="common">Fusobacterium plautii</name>
    <dbReference type="NCBI Taxonomy" id="292800"/>
    <lineage>
        <taxon>Bacteria</taxon>
        <taxon>Bacillati</taxon>
        <taxon>Bacillota</taxon>
        <taxon>Clostridia</taxon>
        <taxon>Eubacteriales</taxon>
        <taxon>Oscillospiraceae</taxon>
        <taxon>Flavonifractor</taxon>
    </lineage>
</organism>
<comment type="caution">
    <text evidence="1">The sequence shown here is derived from an EMBL/GenBank/DDBJ whole genome shotgun (WGS) entry which is preliminary data.</text>
</comment>
<sequence length="360" mass="41141">MRDVRQILCLSADPWRTIPTRTQQLMTRMRDAQVLLFEPPGKYSRQPGRRVRPGLTVCALPPVLEAEDRHRLLFRLHYRRLGKFIRRQMEHHRFKEPLLWCTAPEHIHLLDEVPHRGVVYDCDRDWPDQSPRWESDLALAADVVFAASQGLIDHLSPCNDNIALLPNGVNHPMFTRPPAELPPELRGLSSPILGYTGTLWRDLDLAPVLYAAQAMPACTFVFLGRREKNPMAELLERLPNVRLLGRRAPVEVPDYLARFDVCLNLLRRSEQGNDVVPCRIYEYLSSGKPVVSMLFPEQVEHFPDVVYGAHSPEEFAALCRRALAETGDWAKNRRREHGAAAAWSARADEVTRILGTTGLY</sequence>
<reference evidence="1 2" key="1">
    <citation type="journal article" date="2019" name="Nat. Med.">
        <title>A library of human gut bacterial isolates paired with longitudinal multiomics data enables mechanistic microbiome research.</title>
        <authorList>
            <person name="Poyet M."/>
            <person name="Groussin M."/>
            <person name="Gibbons S.M."/>
            <person name="Avila-Pacheco J."/>
            <person name="Jiang X."/>
            <person name="Kearney S.M."/>
            <person name="Perrotta A.R."/>
            <person name="Berdy B."/>
            <person name="Zhao S."/>
            <person name="Lieberman T.D."/>
            <person name="Swanson P.K."/>
            <person name="Smith M."/>
            <person name="Roesemann S."/>
            <person name="Alexander J.E."/>
            <person name="Rich S.A."/>
            <person name="Livny J."/>
            <person name="Vlamakis H."/>
            <person name="Clish C."/>
            <person name="Bullock K."/>
            <person name="Deik A."/>
            <person name="Scott J."/>
            <person name="Pierce K.A."/>
            <person name="Xavier R.J."/>
            <person name="Alm E.J."/>
        </authorList>
    </citation>
    <scope>NUCLEOTIDE SEQUENCE [LARGE SCALE GENOMIC DNA]</scope>
    <source>
        <strain evidence="1 2">BIOML-A2</strain>
    </source>
</reference>
<dbReference type="GO" id="GO:0016740">
    <property type="term" value="F:transferase activity"/>
    <property type="evidence" value="ECO:0007669"/>
    <property type="project" value="UniProtKB-KW"/>
</dbReference>
<accession>A0A1Y4FLW4</accession>